<sequence>MAITVSQEPGISFQQLQAHPTPKKKEKSGIHFTALQKSTKSTNLFWEKMGHILKKGNGGEAA</sequence>
<organism evidence="2 3">
    <name type="scientific">Paenibacillus roseus</name>
    <dbReference type="NCBI Taxonomy" id="2798579"/>
    <lineage>
        <taxon>Bacteria</taxon>
        <taxon>Bacillati</taxon>
        <taxon>Bacillota</taxon>
        <taxon>Bacilli</taxon>
        <taxon>Bacillales</taxon>
        <taxon>Paenibacillaceae</taxon>
        <taxon>Paenibacillus</taxon>
    </lineage>
</organism>
<evidence type="ECO:0000313" key="3">
    <source>
        <dbReference type="Proteomes" id="UP000640274"/>
    </source>
</evidence>
<name>A0A934MV49_9BACL</name>
<proteinExistence type="predicted"/>
<dbReference type="RefSeq" id="WP_199019290.1">
    <property type="nucleotide sequence ID" value="NZ_JAELUP010000041.1"/>
</dbReference>
<dbReference type="AlphaFoldDB" id="A0A934MV49"/>
<accession>A0A934MV49</accession>
<dbReference type="Proteomes" id="UP000640274">
    <property type="component" value="Unassembled WGS sequence"/>
</dbReference>
<evidence type="ECO:0000313" key="2">
    <source>
        <dbReference type="EMBL" id="MBJ6361737.1"/>
    </source>
</evidence>
<gene>
    <name evidence="2" type="ORF">JFN88_10595</name>
</gene>
<feature type="compositionally biased region" description="Polar residues" evidence="1">
    <location>
        <begin position="1"/>
        <end position="18"/>
    </location>
</feature>
<feature type="region of interest" description="Disordered" evidence="1">
    <location>
        <begin position="1"/>
        <end position="29"/>
    </location>
</feature>
<reference evidence="2" key="1">
    <citation type="submission" date="2020-12" db="EMBL/GenBank/DDBJ databases">
        <authorList>
            <person name="Huq M.A."/>
        </authorList>
    </citation>
    <scope>NUCLEOTIDE SEQUENCE</scope>
    <source>
        <strain evidence="2">MAHUQ-46</strain>
    </source>
</reference>
<comment type="caution">
    <text evidence="2">The sequence shown here is derived from an EMBL/GenBank/DDBJ whole genome shotgun (WGS) entry which is preliminary data.</text>
</comment>
<dbReference type="EMBL" id="JAELUP010000041">
    <property type="protein sequence ID" value="MBJ6361737.1"/>
    <property type="molecule type" value="Genomic_DNA"/>
</dbReference>
<evidence type="ECO:0000256" key="1">
    <source>
        <dbReference type="SAM" id="MobiDB-lite"/>
    </source>
</evidence>
<keyword evidence="3" id="KW-1185">Reference proteome</keyword>
<protein>
    <submittedName>
        <fullName evidence="2">Uncharacterized protein</fullName>
    </submittedName>
</protein>